<dbReference type="RefSeq" id="WP_087150765.1">
    <property type="nucleotide sequence ID" value="NZ_JACJLV010000039.1"/>
</dbReference>
<dbReference type="AlphaFoldDB" id="A0A938X2Q6"/>
<dbReference type="GO" id="GO:0051301">
    <property type="term" value="P:cell division"/>
    <property type="evidence" value="ECO:0007669"/>
    <property type="project" value="UniProtKB-KW"/>
</dbReference>
<reference evidence="1" key="2">
    <citation type="journal article" date="2021" name="Sci. Rep.">
        <title>The distribution of antibiotic resistance genes in chicken gut microbiota commensals.</title>
        <authorList>
            <person name="Juricova H."/>
            <person name="Matiasovicova J."/>
            <person name="Kubasova T."/>
            <person name="Cejkova D."/>
            <person name="Rychlik I."/>
        </authorList>
    </citation>
    <scope>NUCLEOTIDE SEQUENCE</scope>
    <source>
        <strain evidence="1">An420c</strain>
    </source>
</reference>
<reference evidence="1" key="1">
    <citation type="submission" date="2020-08" db="EMBL/GenBank/DDBJ databases">
        <authorList>
            <person name="Cejkova D."/>
            <person name="Kubasova T."/>
            <person name="Jahodarova E."/>
            <person name="Rychlik I."/>
        </authorList>
    </citation>
    <scope>NUCLEOTIDE SEQUENCE</scope>
    <source>
        <strain evidence="1">An420c</strain>
    </source>
</reference>
<dbReference type="Proteomes" id="UP000713880">
    <property type="component" value="Unassembled WGS sequence"/>
</dbReference>
<gene>
    <name evidence="1" type="ORF">H6A13_10515</name>
</gene>
<evidence type="ECO:0000313" key="1">
    <source>
        <dbReference type="EMBL" id="MBM6827520.1"/>
    </source>
</evidence>
<name>A0A938X2Q6_9CLOT</name>
<dbReference type="EMBL" id="JACJLV010000039">
    <property type="protein sequence ID" value="MBM6827520.1"/>
    <property type="molecule type" value="Genomic_DNA"/>
</dbReference>
<comment type="caution">
    <text evidence="1">The sequence shown here is derived from an EMBL/GenBank/DDBJ whole genome shotgun (WGS) entry which is preliminary data.</text>
</comment>
<organism evidence="1 2">
    <name type="scientific">Mordavella massiliensis</name>
    <dbReference type="NCBI Taxonomy" id="1871024"/>
    <lineage>
        <taxon>Bacteria</taxon>
        <taxon>Bacillati</taxon>
        <taxon>Bacillota</taxon>
        <taxon>Clostridia</taxon>
        <taxon>Eubacteriales</taxon>
        <taxon>Clostridiaceae</taxon>
        <taxon>Mordavella</taxon>
    </lineage>
</organism>
<sequence>MLTLFTAVGHLTMQKTEYGKRLPIVRVNKKEYAVAPRELILWSGLAFQILTKEELLRFYQVGIKHQNLPGDPDFDYILRRLLIRGLVVNGTGCTAVDALYHLLGQLHIAPVNEAFHVRLFACIKLWLSGRLPLYRIPHYLKRPENTPIEALILKLAQHLSFSVAELIGFVDPSSLPEVPDLIGLPDSPDAQRLTNPERPEDIEQTVLDHVQYPVLEGIANLYLKKQIIFQK</sequence>
<accession>A0A938X2Q6</accession>
<keyword evidence="2" id="KW-1185">Reference proteome</keyword>
<keyword evidence="1" id="KW-0131">Cell cycle</keyword>
<protein>
    <submittedName>
        <fullName evidence="1">Cell division protein</fullName>
    </submittedName>
</protein>
<proteinExistence type="predicted"/>
<keyword evidence="1" id="KW-0132">Cell division</keyword>
<evidence type="ECO:0000313" key="2">
    <source>
        <dbReference type="Proteomes" id="UP000713880"/>
    </source>
</evidence>